<gene>
    <name evidence="9" type="ORF">FCM35_KLT22045</name>
</gene>
<sequence>MEHCFHTDTIGYILSPLKDLYPDGLRILSLYTGIGGAEVALSRLGLHLKCVVSVETLEVNRKIFKRWWESTRQSGELRQIDDVTKLTLQLLLEFVGEFGGFDLVVGAHLQETCVGYTNFFFEFYRVVTQLNIITSNIH</sequence>
<dbReference type="InterPro" id="IPR029063">
    <property type="entry name" value="SAM-dependent_MTases_sf"/>
</dbReference>
<protein>
    <recommendedName>
        <fullName evidence="8">SAM-dependent MTase DRM-type domain-containing protein</fullName>
    </recommendedName>
</protein>
<evidence type="ECO:0000313" key="10">
    <source>
        <dbReference type="Proteomes" id="UP000623129"/>
    </source>
</evidence>
<dbReference type="GO" id="GO:0005634">
    <property type="term" value="C:nucleus"/>
    <property type="evidence" value="ECO:0007669"/>
    <property type="project" value="UniProtKB-SubCell"/>
</dbReference>
<feature type="domain" description="SAM-dependent MTase DRM-type" evidence="8">
    <location>
        <begin position="1"/>
        <end position="137"/>
    </location>
</feature>
<evidence type="ECO:0000256" key="6">
    <source>
        <dbReference type="ARBA" id="ARBA00023125"/>
    </source>
</evidence>
<dbReference type="InterPro" id="IPR030380">
    <property type="entry name" value="SAM_MeTfrase_DRM"/>
</dbReference>
<dbReference type="GO" id="GO:0008168">
    <property type="term" value="F:methyltransferase activity"/>
    <property type="evidence" value="ECO:0007669"/>
    <property type="project" value="UniProtKB-KW"/>
</dbReference>
<dbReference type="PANTHER" id="PTHR23068">
    <property type="entry name" value="DNA CYTOSINE-5- -METHYLTRANSFERASE 3-RELATED"/>
    <property type="match status" value="1"/>
</dbReference>
<dbReference type="SUPFAM" id="SSF53335">
    <property type="entry name" value="S-adenosyl-L-methionine-dependent methyltransferases"/>
    <property type="match status" value="1"/>
</dbReference>
<dbReference type="PANTHER" id="PTHR23068:SF11">
    <property type="entry name" value="INACTIVE DNA (CYTOSINE-5)-METHYLTRANSFERASE DRM3-RELATED"/>
    <property type="match status" value="1"/>
</dbReference>
<dbReference type="Gene3D" id="3.40.50.150">
    <property type="entry name" value="Vaccinia Virus protein VP39"/>
    <property type="match status" value="1"/>
</dbReference>
<evidence type="ECO:0000256" key="7">
    <source>
        <dbReference type="ARBA" id="ARBA00023242"/>
    </source>
</evidence>
<name>A0A833VE28_9POAL</name>
<dbReference type="AlphaFoldDB" id="A0A833VE28"/>
<dbReference type="PROSITE" id="PS51680">
    <property type="entry name" value="SAM_MT_DRM"/>
    <property type="match status" value="1"/>
</dbReference>
<evidence type="ECO:0000256" key="2">
    <source>
        <dbReference type="ARBA" id="ARBA00022603"/>
    </source>
</evidence>
<proteinExistence type="predicted"/>
<evidence type="ECO:0000256" key="1">
    <source>
        <dbReference type="ARBA" id="ARBA00004123"/>
    </source>
</evidence>
<evidence type="ECO:0000256" key="3">
    <source>
        <dbReference type="ARBA" id="ARBA00022679"/>
    </source>
</evidence>
<dbReference type="GO" id="GO:0032259">
    <property type="term" value="P:methylation"/>
    <property type="evidence" value="ECO:0007669"/>
    <property type="project" value="UniProtKB-KW"/>
</dbReference>
<keyword evidence="7" id="KW-0539">Nucleus</keyword>
<evidence type="ECO:0000259" key="8">
    <source>
        <dbReference type="PROSITE" id="PS51680"/>
    </source>
</evidence>
<evidence type="ECO:0000256" key="4">
    <source>
        <dbReference type="ARBA" id="ARBA00022691"/>
    </source>
</evidence>
<comment type="caution">
    <text evidence="9">The sequence shown here is derived from an EMBL/GenBank/DDBJ whole genome shotgun (WGS) entry which is preliminary data.</text>
</comment>
<dbReference type="EMBL" id="SWLB01000068">
    <property type="protein sequence ID" value="KAF3320353.1"/>
    <property type="molecule type" value="Genomic_DNA"/>
</dbReference>
<dbReference type="GO" id="GO:0003677">
    <property type="term" value="F:DNA binding"/>
    <property type="evidence" value="ECO:0007669"/>
    <property type="project" value="UniProtKB-KW"/>
</dbReference>
<dbReference type="OrthoDB" id="638109at2759"/>
<keyword evidence="2" id="KW-0489">Methyltransferase</keyword>
<dbReference type="InterPro" id="IPR050390">
    <property type="entry name" value="C5-Methyltransferase"/>
</dbReference>
<comment type="subcellular location">
    <subcellularLocation>
        <location evidence="1">Nucleus</location>
    </subcellularLocation>
</comment>
<organism evidence="9 10">
    <name type="scientific">Carex littledalei</name>
    <dbReference type="NCBI Taxonomy" id="544730"/>
    <lineage>
        <taxon>Eukaryota</taxon>
        <taxon>Viridiplantae</taxon>
        <taxon>Streptophyta</taxon>
        <taxon>Embryophyta</taxon>
        <taxon>Tracheophyta</taxon>
        <taxon>Spermatophyta</taxon>
        <taxon>Magnoliopsida</taxon>
        <taxon>Liliopsida</taxon>
        <taxon>Poales</taxon>
        <taxon>Cyperaceae</taxon>
        <taxon>Cyperoideae</taxon>
        <taxon>Cariceae</taxon>
        <taxon>Carex</taxon>
        <taxon>Carex subgen. Euthyceras</taxon>
    </lineage>
</organism>
<keyword evidence="3" id="KW-0808">Transferase</keyword>
<keyword evidence="5" id="KW-0677">Repeat</keyword>
<reference evidence="9" key="1">
    <citation type="submission" date="2020-01" db="EMBL/GenBank/DDBJ databases">
        <title>Genome sequence of Kobresia littledalei, the first chromosome-level genome in the family Cyperaceae.</title>
        <authorList>
            <person name="Qu G."/>
        </authorList>
    </citation>
    <scope>NUCLEOTIDE SEQUENCE</scope>
    <source>
        <strain evidence="9">C.B.Clarke</strain>
        <tissue evidence="9">Leaf</tissue>
    </source>
</reference>
<keyword evidence="4" id="KW-0949">S-adenosyl-L-methionine</keyword>
<keyword evidence="6" id="KW-0238">DNA-binding</keyword>
<evidence type="ECO:0000256" key="5">
    <source>
        <dbReference type="ARBA" id="ARBA00022737"/>
    </source>
</evidence>
<keyword evidence="10" id="KW-1185">Reference proteome</keyword>
<accession>A0A833VE28</accession>
<evidence type="ECO:0000313" key="9">
    <source>
        <dbReference type="EMBL" id="KAF3320353.1"/>
    </source>
</evidence>
<dbReference type="Proteomes" id="UP000623129">
    <property type="component" value="Unassembled WGS sequence"/>
</dbReference>